<feature type="region of interest" description="Disordered" evidence="1">
    <location>
        <begin position="25"/>
        <end position="110"/>
    </location>
</feature>
<feature type="compositionally biased region" description="Low complexity" evidence="1">
    <location>
        <begin position="359"/>
        <end position="368"/>
    </location>
</feature>
<dbReference type="VEuPathDB" id="FungiDB:BON22_0440"/>
<dbReference type="Proteomes" id="UP000189513">
    <property type="component" value="Unassembled WGS sequence"/>
</dbReference>
<keyword evidence="3" id="KW-1185">Reference proteome</keyword>
<proteinExistence type="predicted"/>
<feature type="region of interest" description="Disordered" evidence="1">
    <location>
        <begin position="201"/>
        <end position="245"/>
    </location>
</feature>
<feature type="compositionally biased region" description="Low complexity" evidence="1">
    <location>
        <begin position="297"/>
        <end position="306"/>
    </location>
</feature>
<reference evidence="3" key="1">
    <citation type="journal article" date="2017" name="Genome Announc.">
        <title>Genome sequences of Cyberlindnera fabianii 65, Pichia kudriavzevii 129, and Saccharomyces cerevisiae 131 isolated from fermented masau fruits in Zimbabwe.</title>
        <authorList>
            <person name="van Rijswijck I.M.H."/>
            <person name="Derks M.F.L."/>
            <person name="Abee T."/>
            <person name="de Ridder D."/>
            <person name="Smid E.J."/>
        </authorList>
    </citation>
    <scope>NUCLEOTIDE SEQUENCE [LARGE SCALE GENOMIC DNA]</scope>
    <source>
        <strain evidence="3">65</strain>
    </source>
</reference>
<accession>A0A1V2LD04</accession>
<comment type="caution">
    <text evidence="2">The sequence shown here is derived from an EMBL/GenBank/DDBJ whole genome shotgun (WGS) entry which is preliminary data.</text>
</comment>
<name>A0A1V2LD04_CYBFA</name>
<dbReference type="AlphaFoldDB" id="A0A1V2LD04"/>
<gene>
    <name evidence="2" type="ORF">BON22_0440</name>
</gene>
<feature type="region of interest" description="Disordered" evidence="1">
    <location>
        <begin position="358"/>
        <end position="380"/>
    </location>
</feature>
<evidence type="ECO:0000256" key="1">
    <source>
        <dbReference type="SAM" id="MobiDB-lite"/>
    </source>
</evidence>
<feature type="compositionally biased region" description="Polar residues" evidence="1">
    <location>
        <begin position="25"/>
        <end position="39"/>
    </location>
</feature>
<feature type="region of interest" description="Disordered" evidence="1">
    <location>
        <begin position="293"/>
        <end position="330"/>
    </location>
</feature>
<evidence type="ECO:0000313" key="3">
    <source>
        <dbReference type="Proteomes" id="UP000189513"/>
    </source>
</evidence>
<evidence type="ECO:0000313" key="2">
    <source>
        <dbReference type="EMBL" id="ONH69700.1"/>
    </source>
</evidence>
<organism evidence="2 3">
    <name type="scientific">Cyberlindnera fabianii</name>
    <name type="common">Yeast</name>
    <name type="synonym">Hansenula fabianii</name>
    <dbReference type="NCBI Taxonomy" id="36022"/>
    <lineage>
        <taxon>Eukaryota</taxon>
        <taxon>Fungi</taxon>
        <taxon>Dikarya</taxon>
        <taxon>Ascomycota</taxon>
        <taxon>Saccharomycotina</taxon>
        <taxon>Saccharomycetes</taxon>
        <taxon>Phaffomycetales</taxon>
        <taxon>Phaffomycetaceae</taxon>
        <taxon>Cyberlindnera</taxon>
    </lineage>
</organism>
<feature type="compositionally biased region" description="Low complexity" evidence="1">
    <location>
        <begin position="56"/>
        <end position="67"/>
    </location>
</feature>
<feature type="compositionally biased region" description="Polar residues" evidence="1">
    <location>
        <begin position="307"/>
        <end position="323"/>
    </location>
</feature>
<dbReference type="OMA" id="PLYHGYY"/>
<protein>
    <submittedName>
        <fullName evidence="2">Uncharacterized protein</fullName>
    </submittedName>
</protein>
<dbReference type="EMBL" id="MPUK01000001">
    <property type="protein sequence ID" value="ONH69700.1"/>
    <property type="molecule type" value="Genomic_DNA"/>
</dbReference>
<feature type="compositionally biased region" description="Basic residues" evidence="1">
    <location>
        <begin position="369"/>
        <end position="380"/>
    </location>
</feature>
<sequence length="481" mass="52086">MSILYTDQAQGYNMNNLDMFINTTPVQGNPTLDTSITETPSPKRRRGRPSKCPEDSSQSPAASLSAAVLKQGTPKASSPLMRVSPRSGRKRSYNSSPLQHKMVNSPRGGTLMRLDVGKTKPTSPSAIAGPIASKPHKARKTSTKKAATANNFYNLFPSRVSLSTQQNIDAITRDTVPDSKLGSVNPTLLLSSPISASKINEINKSRTPIDTNKSQDSSSGKMEPPSSTTVGLVSSPMTPTSANSSCFSSIVRSSPLYHGYYAHQSSPGTSVLASSPMRFHMKPLSEVKIDFSETKSNKNSQNVSKNPHNSPEPTGSQSSTSPRTIDDRTDGQYKLSFGIDEFGQAIVTRVKIPKPAVITTSTNSSPSPKTRKLPPSKLTRHQSLATVPQVHAQLDRSVSLSSLPTLKSTECDFFIEPSKITRETSMFNGMGDDLGFEVMTPLQQTEINIEEDMGTTSDEVDLVVDDCDARNALMKMIRRSL</sequence>